<accession>A0A5Q2FBX0</accession>
<feature type="domain" description="Thiolase C-terminal" evidence="8">
    <location>
        <begin position="214"/>
        <end position="332"/>
    </location>
</feature>
<evidence type="ECO:0000259" key="7">
    <source>
        <dbReference type="Pfam" id="PF00108"/>
    </source>
</evidence>
<dbReference type="SUPFAM" id="SSF53901">
    <property type="entry name" value="Thiolase-like"/>
    <property type="match status" value="1"/>
</dbReference>
<gene>
    <name evidence="9" type="ORF">Rai3103_13865</name>
</gene>
<evidence type="ECO:0000256" key="1">
    <source>
        <dbReference type="ARBA" id="ARBA00010982"/>
    </source>
</evidence>
<dbReference type="InterPro" id="IPR002155">
    <property type="entry name" value="Thiolase"/>
</dbReference>
<evidence type="ECO:0000313" key="10">
    <source>
        <dbReference type="Proteomes" id="UP000386847"/>
    </source>
</evidence>
<dbReference type="InterPro" id="IPR020617">
    <property type="entry name" value="Thiolase_C"/>
</dbReference>
<evidence type="ECO:0000256" key="5">
    <source>
        <dbReference type="ARBA" id="ARBA00040529"/>
    </source>
</evidence>
<dbReference type="InterPro" id="IPR016039">
    <property type="entry name" value="Thiolase-like"/>
</dbReference>
<sequence length="333" mass="35142">MINNAVIIDAVRTPLSHNGGPLADVTPPDVLAPVLEHLYEACPQPELIRDVVIGQAHGRIGVGRDALRRAGVPVEVPAMTVERGRASGLSAIDYAADKLVSVNTPGYIIAGGAESGSQANAPVNPAMADAAHALAQEFHVTREQRREYAERSRDRAATSAAKGLFNQEIVPIGGVAADDLSWEDADPSVIDDGAAAVLMIDGATHRRLRKPGLRVTASATFGCDPARVGWGIVPAIEKVLYATRLKLEQFDVIEFDEAFASNVLVACTTLRLDPERVCRQGGSIAFGHPWGASGAVLMTRLFTQIVRQGQGRFGLAAVSAGSGQGIAMVVERC</sequence>
<dbReference type="AlphaFoldDB" id="A0A5Q2FBX0"/>
<evidence type="ECO:0000259" key="8">
    <source>
        <dbReference type="Pfam" id="PF02803"/>
    </source>
</evidence>
<feature type="domain" description="Thiolase N-terminal" evidence="7">
    <location>
        <begin position="6"/>
        <end position="124"/>
    </location>
</feature>
<evidence type="ECO:0000256" key="4">
    <source>
        <dbReference type="ARBA" id="ARBA00023315"/>
    </source>
</evidence>
<dbReference type="GO" id="GO:0003985">
    <property type="term" value="F:acetyl-CoA C-acetyltransferase activity"/>
    <property type="evidence" value="ECO:0007669"/>
    <property type="project" value="UniProtKB-EC"/>
</dbReference>
<evidence type="ECO:0000313" key="9">
    <source>
        <dbReference type="EMBL" id="QGF24550.1"/>
    </source>
</evidence>
<protein>
    <recommendedName>
        <fullName evidence="5">Probable acetyl-CoA acetyltransferase</fullName>
        <ecNumber evidence="2">2.3.1.9</ecNumber>
    </recommendedName>
</protein>
<dbReference type="PANTHER" id="PTHR18919:SF107">
    <property type="entry name" value="ACETYL-COA ACETYLTRANSFERASE, CYTOSOLIC"/>
    <property type="match status" value="1"/>
</dbReference>
<name>A0A5Q2FBX0_9ACTN</name>
<dbReference type="Pfam" id="PF02803">
    <property type="entry name" value="Thiolase_C"/>
    <property type="match status" value="1"/>
</dbReference>
<keyword evidence="4 6" id="KW-0012">Acyltransferase</keyword>
<dbReference type="Gene3D" id="3.40.47.10">
    <property type="match status" value="2"/>
</dbReference>
<feature type="domain" description="Thiolase N-terminal" evidence="7">
    <location>
        <begin position="126"/>
        <end position="175"/>
    </location>
</feature>
<dbReference type="RefSeq" id="WP_153573079.1">
    <property type="nucleotide sequence ID" value="NZ_CP045725.1"/>
</dbReference>
<organism evidence="9 10">
    <name type="scientific">Raineyella fluvialis</name>
    <dbReference type="NCBI Taxonomy" id="2662261"/>
    <lineage>
        <taxon>Bacteria</taxon>
        <taxon>Bacillati</taxon>
        <taxon>Actinomycetota</taxon>
        <taxon>Actinomycetes</taxon>
        <taxon>Propionibacteriales</taxon>
        <taxon>Propionibacteriaceae</taxon>
        <taxon>Raineyella</taxon>
    </lineage>
</organism>
<evidence type="ECO:0000256" key="6">
    <source>
        <dbReference type="RuleBase" id="RU003557"/>
    </source>
</evidence>
<comment type="similarity">
    <text evidence="1 6">Belongs to the thiolase-like superfamily. Thiolase family.</text>
</comment>
<dbReference type="KEGG" id="rain:Rai3103_13865"/>
<keyword evidence="10" id="KW-1185">Reference proteome</keyword>
<evidence type="ECO:0000256" key="3">
    <source>
        <dbReference type="ARBA" id="ARBA00022679"/>
    </source>
</evidence>
<evidence type="ECO:0000256" key="2">
    <source>
        <dbReference type="ARBA" id="ARBA00012705"/>
    </source>
</evidence>
<dbReference type="EMBL" id="CP045725">
    <property type="protein sequence ID" value="QGF24550.1"/>
    <property type="molecule type" value="Genomic_DNA"/>
</dbReference>
<reference evidence="9 10" key="1">
    <citation type="submission" date="2019-10" db="EMBL/GenBank/DDBJ databases">
        <title>Genomic analysis of Raineyella sp. CBA3103.</title>
        <authorList>
            <person name="Roh S.W."/>
        </authorList>
    </citation>
    <scope>NUCLEOTIDE SEQUENCE [LARGE SCALE GENOMIC DNA]</scope>
    <source>
        <strain evidence="9 10">CBA3103</strain>
    </source>
</reference>
<dbReference type="CDD" id="cd00751">
    <property type="entry name" value="thiolase"/>
    <property type="match status" value="1"/>
</dbReference>
<dbReference type="Proteomes" id="UP000386847">
    <property type="component" value="Chromosome"/>
</dbReference>
<dbReference type="EC" id="2.3.1.9" evidence="2"/>
<keyword evidence="3 6" id="KW-0808">Transferase</keyword>
<dbReference type="Pfam" id="PF00108">
    <property type="entry name" value="Thiolase_N"/>
    <property type="match status" value="2"/>
</dbReference>
<dbReference type="PANTHER" id="PTHR18919">
    <property type="entry name" value="ACETYL-COA C-ACYLTRANSFERASE"/>
    <property type="match status" value="1"/>
</dbReference>
<proteinExistence type="inferred from homology"/>
<dbReference type="InterPro" id="IPR020616">
    <property type="entry name" value="Thiolase_N"/>
</dbReference>